<evidence type="ECO:0000256" key="1">
    <source>
        <dbReference type="SAM" id="MobiDB-lite"/>
    </source>
</evidence>
<feature type="compositionally biased region" description="Polar residues" evidence="1">
    <location>
        <begin position="1"/>
        <end position="12"/>
    </location>
</feature>
<organism evidence="3 4">
    <name type="scientific">Didymella exigua CBS 183.55</name>
    <dbReference type="NCBI Taxonomy" id="1150837"/>
    <lineage>
        <taxon>Eukaryota</taxon>
        <taxon>Fungi</taxon>
        <taxon>Dikarya</taxon>
        <taxon>Ascomycota</taxon>
        <taxon>Pezizomycotina</taxon>
        <taxon>Dothideomycetes</taxon>
        <taxon>Pleosporomycetidae</taxon>
        <taxon>Pleosporales</taxon>
        <taxon>Pleosporineae</taxon>
        <taxon>Didymellaceae</taxon>
        <taxon>Didymella</taxon>
    </lineage>
</organism>
<dbReference type="GeneID" id="54346025"/>
<dbReference type="AlphaFoldDB" id="A0A6A5RFI2"/>
<feature type="transmembrane region" description="Helical" evidence="2">
    <location>
        <begin position="47"/>
        <end position="70"/>
    </location>
</feature>
<reference evidence="3" key="1">
    <citation type="journal article" date="2020" name="Stud. Mycol.">
        <title>101 Dothideomycetes genomes: a test case for predicting lifestyles and emergence of pathogens.</title>
        <authorList>
            <person name="Haridas S."/>
            <person name="Albert R."/>
            <person name="Binder M."/>
            <person name="Bloem J."/>
            <person name="Labutti K."/>
            <person name="Salamov A."/>
            <person name="Andreopoulos B."/>
            <person name="Baker S."/>
            <person name="Barry K."/>
            <person name="Bills G."/>
            <person name="Bluhm B."/>
            <person name="Cannon C."/>
            <person name="Castanera R."/>
            <person name="Culley D."/>
            <person name="Daum C."/>
            <person name="Ezra D."/>
            <person name="Gonzalez J."/>
            <person name="Henrissat B."/>
            <person name="Kuo A."/>
            <person name="Liang C."/>
            <person name="Lipzen A."/>
            <person name="Lutzoni F."/>
            <person name="Magnuson J."/>
            <person name="Mondo S."/>
            <person name="Nolan M."/>
            <person name="Ohm R."/>
            <person name="Pangilinan J."/>
            <person name="Park H.-J."/>
            <person name="Ramirez L."/>
            <person name="Alfaro M."/>
            <person name="Sun H."/>
            <person name="Tritt A."/>
            <person name="Yoshinaga Y."/>
            <person name="Zwiers L.-H."/>
            <person name="Turgeon B."/>
            <person name="Goodwin S."/>
            <person name="Spatafora J."/>
            <person name="Crous P."/>
            <person name="Grigoriev I."/>
        </authorList>
    </citation>
    <scope>NUCLEOTIDE SEQUENCE</scope>
    <source>
        <strain evidence="3">CBS 183.55</strain>
    </source>
</reference>
<dbReference type="Proteomes" id="UP000800082">
    <property type="component" value="Unassembled WGS sequence"/>
</dbReference>
<keyword evidence="2" id="KW-1133">Transmembrane helix</keyword>
<name>A0A6A5RFI2_9PLEO</name>
<accession>A0A6A5RFI2</accession>
<proteinExistence type="predicted"/>
<dbReference type="OrthoDB" id="3793993at2759"/>
<dbReference type="RefSeq" id="XP_033446190.1">
    <property type="nucleotide sequence ID" value="XM_033588378.1"/>
</dbReference>
<protein>
    <submittedName>
        <fullName evidence="3">Uncharacterized protein</fullName>
    </submittedName>
</protein>
<sequence length="215" mass="22954">MDSQNTAASSEPVSVPADHQDPNHPHCPRDLEHQSGTHRSALLKKRVLFAGGVVTTVFVIIATAILGVALTRKHDDKPMDAPIFTMAANATISAPVEVHTVSVNATTTVYSTTRMPLLVALSLATSTIVLAVPQTLDAPLRPVAAETIFAAPTPSVSAHSEAPVGDISITECFFSGAWALKEQCVKHCPARNDHEMRCEISKRTQWVCVPCPSES</sequence>
<feature type="compositionally biased region" description="Basic and acidic residues" evidence="1">
    <location>
        <begin position="18"/>
        <end position="33"/>
    </location>
</feature>
<evidence type="ECO:0000313" key="3">
    <source>
        <dbReference type="EMBL" id="KAF1925938.1"/>
    </source>
</evidence>
<keyword evidence="2" id="KW-0472">Membrane</keyword>
<gene>
    <name evidence="3" type="ORF">M421DRAFT_227749</name>
</gene>
<dbReference type="EMBL" id="ML978980">
    <property type="protein sequence ID" value="KAF1925938.1"/>
    <property type="molecule type" value="Genomic_DNA"/>
</dbReference>
<keyword evidence="2" id="KW-0812">Transmembrane</keyword>
<feature type="region of interest" description="Disordered" evidence="1">
    <location>
        <begin position="1"/>
        <end position="33"/>
    </location>
</feature>
<evidence type="ECO:0000256" key="2">
    <source>
        <dbReference type="SAM" id="Phobius"/>
    </source>
</evidence>
<keyword evidence="4" id="KW-1185">Reference proteome</keyword>
<evidence type="ECO:0000313" key="4">
    <source>
        <dbReference type="Proteomes" id="UP000800082"/>
    </source>
</evidence>